<dbReference type="RefSeq" id="WP_187764083.1">
    <property type="nucleotide sequence ID" value="NZ_CP061038.1"/>
</dbReference>
<evidence type="ECO:0000313" key="6">
    <source>
        <dbReference type="EMBL" id="QNQ11780.1"/>
    </source>
</evidence>
<dbReference type="Gene3D" id="3.40.720.10">
    <property type="entry name" value="Alkaline Phosphatase, subunit A"/>
    <property type="match status" value="1"/>
</dbReference>
<dbReference type="Pfam" id="PF00884">
    <property type="entry name" value="Sulfatase"/>
    <property type="match status" value="1"/>
</dbReference>
<name>A0A7H0LQ27_9SPHN</name>
<evidence type="ECO:0000256" key="2">
    <source>
        <dbReference type="ARBA" id="ARBA00022723"/>
    </source>
</evidence>
<dbReference type="PANTHER" id="PTHR42693:SF53">
    <property type="entry name" value="ENDO-4-O-SULFATASE"/>
    <property type="match status" value="1"/>
</dbReference>
<evidence type="ECO:0000256" key="4">
    <source>
        <dbReference type="ARBA" id="ARBA00022837"/>
    </source>
</evidence>
<dbReference type="PROSITE" id="PS00149">
    <property type="entry name" value="SULFATASE_2"/>
    <property type="match status" value="1"/>
</dbReference>
<comment type="similarity">
    <text evidence="1">Belongs to the sulfatase family.</text>
</comment>
<dbReference type="InterPro" id="IPR000917">
    <property type="entry name" value="Sulfatase_N"/>
</dbReference>
<keyword evidence="7" id="KW-1185">Reference proteome</keyword>
<dbReference type="InterPro" id="IPR024607">
    <property type="entry name" value="Sulfatase_CS"/>
</dbReference>
<organism evidence="6 7">
    <name type="scientific">Sphingomonas alpina</name>
    <dbReference type="NCBI Taxonomy" id="653931"/>
    <lineage>
        <taxon>Bacteria</taxon>
        <taxon>Pseudomonadati</taxon>
        <taxon>Pseudomonadota</taxon>
        <taxon>Alphaproteobacteria</taxon>
        <taxon>Sphingomonadales</taxon>
        <taxon>Sphingomonadaceae</taxon>
        <taxon>Sphingomonas</taxon>
    </lineage>
</organism>
<proteinExistence type="inferred from homology"/>
<dbReference type="Proteomes" id="UP000516148">
    <property type="component" value="Chromosome"/>
</dbReference>
<evidence type="ECO:0000313" key="7">
    <source>
        <dbReference type="Proteomes" id="UP000516148"/>
    </source>
</evidence>
<evidence type="ECO:0000256" key="1">
    <source>
        <dbReference type="ARBA" id="ARBA00008779"/>
    </source>
</evidence>
<dbReference type="AlphaFoldDB" id="A0A7H0LQ27"/>
<dbReference type="PANTHER" id="PTHR42693">
    <property type="entry name" value="ARYLSULFATASE FAMILY MEMBER"/>
    <property type="match status" value="1"/>
</dbReference>
<gene>
    <name evidence="6" type="ORF">H3Z74_11965</name>
</gene>
<feature type="domain" description="Sulfatase N-terminal" evidence="5">
    <location>
        <begin position="35"/>
        <end position="318"/>
    </location>
</feature>
<dbReference type="GO" id="GO:0046872">
    <property type="term" value="F:metal ion binding"/>
    <property type="evidence" value="ECO:0007669"/>
    <property type="project" value="UniProtKB-KW"/>
</dbReference>
<dbReference type="InterPro" id="IPR050738">
    <property type="entry name" value="Sulfatase"/>
</dbReference>
<dbReference type="GO" id="GO:0004065">
    <property type="term" value="F:arylsulfatase activity"/>
    <property type="evidence" value="ECO:0007669"/>
    <property type="project" value="TreeGrafter"/>
</dbReference>
<protein>
    <submittedName>
        <fullName evidence="6">Sulfatase</fullName>
    </submittedName>
</protein>
<dbReference type="CDD" id="cd16027">
    <property type="entry name" value="SGSH"/>
    <property type="match status" value="1"/>
</dbReference>
<evidence type="ECO:0000259" key="5">
    <source>
        <dbReference type="Pfam" id="PF00884"/>
    </source>
</evidence>
<keyword evidence="4" id="KW-0106">Calcium</keyword>
<reference evidence="6 7" key="1">
    <citation type="submission" date="2020-09" db="EMBL/GenBank/DDBJ databases">
        <title>Sphingomonas sp., a new species isolated from pork steak.</title>
        <authorList>
            <person name="Heidler von Heilborn D."/>
        </authorList>
    </citation>
    <scope>NUCLEOTIDE SEQUENCE [LARGE SCALE GENOMIC DNA]</scope>
    <source>
        <strain evidence="7">S8-3T</strain>
    </source>
</reference>
<dbReference type="EMBL" id="CP061038">
    <property type="protein sequence ID" value="QNQ11780.1"/>
    <property type="molecule type" value="Genomic_DNA"/>
</dbReference>
<dbReference type="KEGG" id="spap:H3Z74_11965"/>
<keyword evidence="3" id="KW-0378">Hydrolase</keyword>
<evidence type="ECO:0000256" key="3">
    <source>
        <dbReference type="ARBA" id="ARBA00022801"/>
    </source>
</evidence>
<dbReference type="InterPro" id="IPR017850">
    <property type="entry name" value="Alkaline_phosphatase_core_sf"/>
</dbReference>
<keyword evidence="2" id="KW-0479">Metal-binding</keyword>
<accession>A0A7H0LQ27</accession>
<dbReference type="SUPFAM" id="SSF53649">
    <property type="entry name" value="Alkaline phosphatase-like"/>
    <property type="match status" value="1"/>
</dbReference>
<sequence>MDRRSLLASAAAFATGLTLPASGVGASGRRTGTARNVLLLIADDQGLDAGCYGTGVRTPHIDALARTGTRFANAHAAVSSCSPSRSVIYTGLYTHQNGMYGLAHDFHNQSLLDGVETIPALLKKAGYATALVGKKHVRPDAAFPYDAELLPERSGVRDVAAMAGATLDFIRSAGERPFFVTIGYSDPHRAPGGYGNGDWPRIAPVHYDPATVPLPSHLPDLPAVRADLAAYYESVSRLDSGIGLLLDGLNAAGHGEDTLILYLSDNGRPFPGAKTNLYAPGLHLPLIIHAPGHDAGAVNRAMVSFIDVVPTILDWTGAAGPRQPLPGRSLLPLLGKTDAPEHDAVFASHEFHEINQYYPMRAIRTRTHSYIVNLAHPLDYPIAGDVAGSPSWQAIVANPSLRLGRRTQAAYLRRPAEELYDLRNDPDEVANLVDAPGARDMLERLRRQLTEWRRATRDPWLGEASPYGHTAG</sequence>